<evidence type="ECO:0000256" key="1">
    <source>
        <dbReference type="SAM" id="Phobius"/>
    </source>
</evidence>
<protein>
    <submittedName>
        <fullName evidence="2">Uncharacterized protein</fullName>
    </submittedName>
</protein>
<sequence>MPSFIYRSFNSDVRNRVQTISCVYNQYTDSQSVMYAYHGVSSYHIPVISHFLYNYAPKWEANYVIDVRLYRVVNVFQCKEITANIVVDCDPTRINLPTWLQALDIDRRSTVILEHLQKQALAVIMHVERTFECPGLVDGVEGERDAMHFDFVIQMPLFEPKPLSGGSVGAGKQHHILPVTDMAQISDLTKVPIKQRIGKALHRMTGIILFLLFILIVFSPFIISVTLSETIWK</sequence>
<keyword evidence="1" id="KW-1133">Transmembrane helix</keyword>
<keyword evidence="1" id="KW-0812">Transmembrane</keyword>
<proteinExistence type="predicted"/>
<reference evidence="2" key="1">
    <citation type="journal article" date="2019" name="Environ. Microbiol.">
        <title>Fungal ecological strategies reflected in gene transcription - a case study of two litter decomposers.</title>
        <authorList>
            <person name="Barbi F."/>
            <person name="Kohler A."/>
            <person name="Barry K."/>
            <person name="Baskaran P."/>
            <person name="Daum C."/>
            <person name="Fauchery L."/>
            <person name="Ihrmark K."/>
            <person name="Kuo A."/>
            <person name="LaButti K."/>
            <person name="Lipzen A."/>
            <person name="Morin E."/>
            <person name="Grigoriev I.V."/>
            <person name="Henrissat B."/>
            <person name="Lindahl B."/>
            <person name="Martin F."/>
        </authorList>
    </citation>
    <scope>NUCLEOTIDE SEQUENCE</scope>
    <source>
        <strain evidence="2">JB14</strain>
    </source>
</reference>
<dbReference type="EMBL" id="ML769955">
    <property type="protein sequence ID" value="KAE9385682.1"/>
    <property type="molecule type" value="Genomic_DNA"/>
</dbReference>
<dbReference type="Proteomes" id="UP000799118">
    <property type="component" value="Unassembled WGS sequence"/>
</dbReference>
<keyword evidence="1" id="KW-0472">Membrane</keyword>
<keyword evidence="3" id="KW-1185">Reference proteome</keyword>
<gene>
    <name evidence="2" type="ORF">BT96DRAFT_981976</name>
</gene>
<organism evidence="2 3">
    <name type="scientific">Gymnopus androsaceus JB14</name>
    <dbReference type="NCBI Taxonomy" id="1447944"/>
    <lineage>
        <taxon>Eukaryota</taxon>
        <taxon>Fungi</taxon>
        <taxon>Dikarya</taxon>
        <taxon>Basidiomycota</taxon>
        <taxon>Agaricomycotina</taxon>
        <taxon>Agaricomycetes</taxon>
        <taxon>Agaricomycetidae</taxon>
        <taxon>Agaricales</taxon>
        <taxon>Marasmiineae</taxon>
        <taxon>Omphalotaceae</taxon>
        <taxon>Gymnopus</taxon>
    </lineage>
</organism>
<feature type="transmembrane region" description="Helical" evidence="1">
    <location>
        <begin position="204"/>
        <end position="227"/>
    </location>
</feature>
<dbReference type="AlphaFoldDB" id="A0A6A4GJ09"/>
<name>A0A6A4GJ09_9AGAR</name>
<accession>A0A6A4GJ09</accession>
<evidence type="ECO:0000313" key="3">
    <source>
        <dbReference type="Proteomes" id="UP000799118"/>
    </source>
</evidence>
<evidence type="ECO:0000313" key="2">
    <source>
        <dbReference type="EMBL" id="KAE9385682.1"/>
    </source>
</evidence>